<dbReference type="WBParaSite" id="PTRK_0000236600.1">
    <property type="protein sequence ID" value="PTRK_0000236600.1"/>
    <property type="gene ID" value="PTRK_0000236600"/>
</dbReference>
<dbReference type="AlphaFoldDB" id="A0A0N4Z5H5"/>
<dbReference type="Proteomes" id="UP000038045">
    <property type="component" value="Unplaced"/>
</dbReference>
<accession>A0A0N4Z5H5</accession>
<evidence type="ECO:0000313" key="1">
    <source>
        <dbReference type="Proteomes" id="UP000038045"/>
    </source>
</evidence>
<organism evidence="1 2">
    <name type="scientific">Parastrongyloides trichosuri</name>
    <name type="common">Possum-specific nematode worm</name>
    <dbReference type="NCBI Taxonomy" id="131310"/>
    <lineage>
        <taxon>Eukaryota</taxon>
        <taxon>Metazoa</taxon>
        <taxon>Ecdysozoa</taxon>
        <taxon>Nematoda</taxon>
        <taxon>Chromadorea</taxon>
        <taxon>Rhabditida</taxon>
        <taxon>Tylenchina</taxon>
        <taxon>Panagrolaimomorpha</taxon>
        <taxon>Strongyloidoidea</taxon>
        <taxon>Strongyloididae</taxon>
        <taxon>Parastrongyloides</taxon>
    </lineage>
</organism>
<name>A0A0N4Z5H5_PARTI</name>
<keyword evidence="1" id="KW-1185">Reference proteome</keyword>
<protein>
    <submittedName>
        <fullName evidence="2">Integrase_SAM-like_N domain-containing protein</fullName>
    </submittedName>
</protein>
<sequence length="96" mass="11460">MKNEKKKAYDEANDLLHRNYNPPEAPSQIDQTNKKIRVFAYERKDAGNKKQLTPQQLTSLFEKYVRKNFLTVKEYGDILEKIAVTRKFRKDDEYFA</sequence>
<proteinExistence type="predicted"/>
<reference evidence="2" key="1">
    <citation type="submission" date="2017-02" db="UniProtKB">
        <authorList>
            <consortium name="WormBaseParasite"/>
        </authorList>
    </citation>
    <scope>IDENTIFICATION</scope>
</reference>
<evidence type="ECO:0000313" key="2">
    <source>
        <dbReference type="WBParaSite" id="PTRK_0000236600.1"/>
    </source>
</evidence>